<organism evidence="2 3">
    <name type="scientific">Calderihabitans maritimus</name>
    <dbReference type="NCBI Taxonomy" id="1246530"/>
    <lineage>
        <taxon>Bacteria</taxon>
        <taxon>Bacillati</taxon>
        <taxon>Bacillota</taxon>
        <taxon>Clostridia</taxon>
        <taxon>Neomoorellales</taxon>
        <taxon>Calderihabitantaceae</taxon>
        <taxon>Calderihabitans</taxon>
    </lineage>
</organism>
<name>A0A1Z5HT89_9FIRM</name>
<evidence type="ECO:0000259" key="1">
    <source>
        <dbReference type="Pfam" id="PF18050"/>
    </source>
</evidence>
<proteinExistence type="predicted"/>
<evidence type="ECO:0000313" key="2">
    <source>
        <dbReference type="EMBL" id="GAW92739.1"/>
    </source>
</evidence>
<dbReference type="AlphaFoldDB" id="A0A1Z5HT89"/>
<accession>A0A1Z5HT89</accession>
<dbReference type="InterPro" id="IPR041183">
    <property type="entry name" value="Cyclophilin-like"/>
</dbReference>
<sequence length="46" mass="5160">MAIFYRDSGYASGLIILGKIESGIEKLARINGDFTVTIELLEQREK</sequence>
<dbReference type="EMBL" id="BDGJ01000091">
    <property type="protein sequence ID" value="GAW92739.1"/>
    <property type="molecule type" value="Genomic_DNA"/>
</dbReference>
<evidence type="ECO:0000313" key="3">
    <source>
        <dbReference type="Proteomes" id="UP000197032"/>
    </source>
</evidence>
<dbReference type="SUPFAM" id="SSF50891">
    <property type="entry name" value="Cyclophilin-like"/>
    <property type="match status" value="1"/>
</dbReference>
<protein>
    <recommendedName>
        <fullName evidence="1">Cyclophilin-like domain-containing protein</fullName>
    </recommendedName>
</protein>
<feature type="domain" description="Cyclophilin-like" evidence="1">
    <location>
        <begin position="1"/>
        <end position="39"/>
    </location>
</feature>
<reference evidence="3" key="1">
    <citation type="journal article" date="2017" name="Appl. Environ. Microbiol.">
        <title>Genomic analysis of Calderihabitans maritimus KKC1, a thermophilic hydrogenogenic carboxydotrophic bacterium isolated from marine sediment.</title>
        <authorList>
            <person name="Omae K."/>
            <person name="Yoneda Y."/>
            <person name="Fukuyama Y."/>
            <person name="Yoshida T."/>
            <person name="Sako Y."/>
        </authorList>
    </citation>
    <scope>NUCLEOTIDE SEQUENCE [LARGE SCALE GENOMIC DNA]</scope>
    <source>
        <strain evidence="3">KKC1</strain>
    </source>
</reference>
<dbReference type="Gene3D" id="2.40.100.20">
    <property type="match status" value="1"/>
</dbReference>
<comment type="caution">
    <text evidence="2">The sequence shown here is derived from an EMBL/GenBank/DDBJ whole genome shotgun (WGS) entry which is preliminary data.</text>
</comment>
<dbReference type="InterPro" id="IPR029000">
    <property type="entry name" value="Cyclophilin-like_dom_sf"/>
</dbReference>
<dbReference type="Proteomes" id="UP000197032">
    <property type="component" value="Unassembled WGS sequence"/>
</dbReference>
<gene>
    <name evidence="2" type="ORF">KKC1_18890</name>
</gene>
<dbReference type="Pfam" id="PF18050">
    <property type="entry name" value="Cyclophil_like2"/>
    <property type="match status" value="1"/>
</dbReference>
<keyword evidence="3" id="KW-1185">Reference proteome</keyword>